<evidence type="ECO:0000313" key="3">
    <source>
        <dbReference type="Proteomes" id="UP000233837"/>
    </source>
</evidence>
<dbReference type="Proteomes" id="UP000233837">
    <property type="component" value="Unassembled WGS sequence"/>
</dbReference>
<dbReference type="EMBL" id="KZ503460">
    <property type="protein sequence ID" value="PKU63786.1"/>
    <property type="molecule type" value="Genomic_DNA"/>
</dbReference>
<sequence>MSLPKFACWNVRGFNSLDTVSSCKSLISTHDLKMLCILEAKISSTSVLDPWFLRSHRLFENEDCCHNFEDSSVGRIWIKWDNSVISFTKISSSPQYIHGIISVGSLPPIFLTVIYAFNTVEERKHLWEAISSISNTLDQPWVIMGDFNCYRFESEKAGGSSSSNSRLGELNSIIFKCGVHDLSSTGLFYTWFNQRVENPIHIKLDRVLVNNALLDLFPTAYYTVESHIGSDHSPLIFNSSHEKPKSVRFMFKNFWINMEGFWDDVLHAFSSRSARSPMASFHHSLIELKRVFKNRSWATSSYLSNALLEVKNKQHLCLVELQATPLDMEINQNLKKINDELASLQANWTSWLAQRAKTLWLSKGEDDLGFLFARIRSRNNKNCIKEITTLEGHFTTFSEISRSIIRHFEGLYNTNHSYLQLPLNIPSGNLVPSQFCEMLVAPLSYEEVKKAVFDGNENTAPGPDGFSYAFYRKSWHLIGLQVYNAVNNFFTNGSLPRGVKATAIALIPKCSHATNINDFRPISLCNVLYKIVAKILANRLKVVLPHIIHESQSGFISKRCSTDNIILAAEILRDFKGPEKYFGAKLDIKKAFDTVSREYIIARLSQKGFPTNFVKWIKGCISDVHFSICLNGSLEGFFNSSSGLRQGCPLSPLLFCIAMDGLSQILSDSHNFQGIHCKDLLISHLMYADDLLVVGKSSIDNATKLKRCLQTFGSLSGLHINSYKSAIMFSHHSLENQRICDELDIHNVNLHLTYLGIPISTRRLKTSHFQPLLSRISALLAGWKNKFLSFAGRVQFLKFTISNTLAYWIRGSIIPKSCCASINKLCAKFLFHNNLVDRKLHFISWASTTLPKSKGGLGIPSIEALYFGVFCSIIGRFYNNQNLLTLWFKAKFISPWKPPPSTASKFWLRISETAIKIKDELNFSVSNLSDFAFCWDPWLAGTLIGEAGSDLDVFLVKDLFFNNTWHLPTSIPLSIKDQIMAVEINRNNEVLWNGSQEWLFRNFIEFYYASLPNVGWYNSIWHKSHALKFACFAWMARLGKLKTADNLLLRGIQVPLNCSLCLGNLENHSHLFFSCDFSYYVLKTILPDFNCFLLRPNLSQTFEFIENSARFNKREKNFCFLALSCIIYHIWRERNNRRFSGLRINVARLICNITSALRLKTLKWKNRDSLLCRFYVI</sequence>
<dbReference type="AlphaFoldDB" id="A0A2I0VK46"/>
<dbReference type="PROSITE" id="PS50878">
    <property type="entry name" value="RT_POL"/>
    <property type="match status" value="1"/>
</dbReference>
<evidence type="ECO:0000313" key="2">
    <source>
        <dbReference type="EMBL" id="PKU63786.1"/>
    </source>
</evidence>
<organism evidence="2 3">
    <name type="scientific">Dendrobium catenatum</name>
    <dbReference type="NCBI Taxonomy" id="906689"/>
    <lineage>
        <taxon>Eukaryota</taxon>
        <taxon>Viridiplantae</taxon>
        <taxon>Streptophyta</taxon>
        <taxon>Embryophyta</taxon>
        <taxon>Tracheophyta</taxon>
        <taxon>Spermatophyta</taxon>
        <taxon>Magnoliopsida</taxon>
        <taxon>Liliopsida</taxon>
        <taxon>Asparagales</taxon>
        <taxon>Orchidaceae</taxon>
        <taxon>Epidendroideae</taxon>
        <taxon>Malaxideae</taxon>
        <taxon>Dendrobiinae</taxon>
        <taxon>Dendrobium</taxon>
    </lineage>
</organism>
<dbReference type="Pfam" id="PF13966">
    <property type="entry name" value="zf-RVT"/>
    <property type="match status" value="1"/>
</dbReference>
<dbReference type="Pfam" id="PF03372">
    <property type="entry name" value="Exo_endo_phos"/>
    <property type="match status" value="1"/>
</dbReference>
<feature type="domain" description="Reverse transcriptase" evidence="1">
    <location>
        <begin position="488"/>
        <end position="759"/>
    </location>
</feature>
<proteinExistence type="predicted"/>
<name>A0A2I0VK46_9ASPA</name>
<dbReference type="InterPro" id="IPR026960">
    <property type="entry name" value="RVT-Znf"/>
</dbReference>
<reference evidence="2 3" key="2">
    <citation type="journal article" date="2017" name="Nature">
        <title>The Apostasia genome and the evolution of orchids.</title>
        <authorList>
            <person name="Zhang G.Q."/>
            <person name="Liu K.W."/>
            <person name="Li Z."/>
            <person name="Lohaus R."/>
            <person name="Hsiao Y.Y."/>
            <person name="Niu S.C."/>
            <person name="Wang J.Y."/>
            <person name="Lin Y.C."/>
            <person name="Xu Q."/>
            <person name="Chen L.J."/>
            <person name="Yoshida K."/>
            <person name="Fujiwara S."/>
            <person name="Wang Z.W."/>
            <person name="Zhang Y.Q."/>
            <person name="Mitsuda N."/>
            <person name="Wang M."/>
            <person name="Liu G.H."/>
            <person name="Pecoraro L."/>
            <person name="Huang H.X."/>
            <person name="Xiao X.J."/>
            <person name="Lin M."/>
            <person name="Wu X.Y."/>
            <person name="Wu W.L."/>
            <person name="Chen Y.Y."/>
            <person name="Chang S.B."/>
            <person name="Sakamoto S."/>
            <person name="Ohme-Takagi M."/>
            <person name="Yagi M."/>
            <person name="Zeng S.J."/>
            <person name="Shen C.Y."/>
            <person name="Yeh C.M."/>
            <person name="Luo Y.B."/>
            <person name="Tsai W.C."/>
            <person name="Van de Peer Y."/>
            <person name="Liu Z.J."/>
        </authorList>
    </citation>
    <scope>NUCLEOTIDE SEQUENCE [LARGE SCALE GENOMIC DNA]</scope>
    <source>
        <tissue evidence="2">The whole plant</tissue>
    </source>
</reference>
<dbReference type="CDD" id="cd01650">
    <property type="entry name" value="RT_nLTR_like"/>
    <property type="match status" value="1"/>
</dbReference>
<dbReference type="Gene3D" id="3.60.10.10">
    <property type="entry name" value="Endonuclease/exonuclease/phosphatase"/>
    <property type="match status" value="1"/>
</dbReference>
<protein>
    <submittedName>
        <fullName evidence="2">Ribonuclease H protein</fullName>
    </submittedName>
</protein>
<dbReference type="InterPro" id="IPR036691">
    <property type="entry name" value="Endo/exonu/phosph_ase_sf"/>
</dbReference>
<gene>
    <name evidence="2" type="ORF">MA16_Dca010704</name>
</gene>
<dbReference type="InterPro" id="IPR043502">
    <property type="entry name" value="DNA/RNA_pol_sf"/>
</dbReference>
<dbReference type="GO" id="GO:0003824">
    <property type="term" value="F:catalytic activity"/>
    <property type="evidence" value="ECO:0007669"/>
    <property type="project" value="InterPro"/>
</dbReference>
<accession>A0A2I0VK46</accession>
<reference evidence="2 3" key="1">
    <citation type="journal article" date="2016" name="Sci. Rep.">
        <title>The Dendrobium catenatum Lindl. genome sequence provides insights into polysaccharide synthase, floral development and adaptive evolution.</title>
        <authorList>
            <person name="Zhang G.Q."/>
            <person name="Xu Q."/>
            <person name="Bian C."/>
            <person name="Tsai W.C."/>
            <person name="Yeh C.M."/>
            <person name="Liu K.W."/>
            <person name="Yoshida K."/>
            <person name="Zhang L.S."/>
            <person name="Chang S.B."/>
            <person name="Chen F."/>
            <person name="Shi Y."/>
            <person name="Su Y.Y."/>
            <person name="Zhang Y.Q."/>
            <person name="Chen L.J."/>
            <person name="Yin Y."/>
            <person name="Lin M."/>
            <person name="Huang H."/>
            <person name="Deng H."/>
            <person name="Wang Z.W."/>
            <person name="Zhu S.L."/>
            <person name="Zhao X."/>
            <person name="Deng C."/>
            <person name="Niu S.C."/>
            <person name="Huang J."/>
            <person name="Wang M."/>
            <person name="Liu G.H."/>
            <person name="Yang H.J."/>
            <person name="Xiao X.J."/>
            <person name="Hsiao Y.Y."/>
            <person name="Wu W.L."/>
            <person name="Chen Y.Y."/>
            <person name="Mitsuda N."/>
            <person name="Ohme-Takagi M."/>
            <person name="Luo Y.B."/>
            <person name="Van de Peer Y."/>
            <person name="Liu Z.J."/>
        </authorList>
    </citation>
    <scope>NUCLEOTIDE SEQUENCE [LARGE SCALE GENOMIC DNA]</scope>
    <source>
        <tissue evidence="2">The whole plant</tissue>
    </source>
</reference>
<dbReference type="STRING" id="906689.A0A2I0VK46"/>
<dbReference type="PANTHER" id="PTHR31635">
    <property type="entry name" value="REVERSE TRANSCRIPTASE DOMAIN-CONTAINING PROTEIN-RELATED"/>
    <property type="match status" value="1"/>
</dbReference>
<dbReference type="SUPFAM" id="SSF56219">
    <property type="entry name" value="DNase I-like"/>
    <property type="match status" value="1"/>
</dbReference>
<dbReference type="SUPFAM" id="SSF56672">
    <property type="entry name" value="DNA/RNA polymerases"/>
    <property type="match status" value="2"/>
</dbReference>
<evidence type="ECO:0000259" key="1">
    <source>
        <dbReference type="PROSITE" id="PS50878"/>
    </source>
</evidence>
<dbReference type="PANTHER" id="PTHR31635:SF196">
    <property type="entry name" value="REVERSE TRANSCRIPTASE DOMAIN-CONTAINING PROTEIN-RELATED"/>
    <property type="match status" value="1"/>
</dbReference>
<dbReference type="Pfam" id="PF00078">
    <property type="entry name" value="RVT_1"/>
    <property type="match status" value="1"/>
</dbReference>
<dbReference type="InterPro" id="IPR005135">
    <property type="entry name" value="Endo/exonuclease/phosphatase"/>
</dbReference>
<dbReference type="InterPro" id="IPR000477">
    <property type="entry name" value="RT_dom"/>
</dbReference>
<keyword evidence="3" id="KW-1185">Reference proteome</keyword>